<keyword evidence="4" id="KW-1185">Reference proteome</keyword>
<gene>
    <name evidence="3" type="ORF">WCV65_01970</name>
</gene>
<dbReference type="Gene3D" id="3.30.370.10">
    <property type="entry name" value="Barstar-like"/>
    <property type="match status" value="1"/>
</dbReference>
<evidence type="ECO:0000313" key="3">
    <source>
        <dbReference type="EMBL" id="WXB97298.1"/>
    </source>
</evidence>
<proteinExistence type="inferred from homology"/>
<sequence length="91" mass="10417">MTELVLNGKDLLTVKDVHQYFKTELSFPDFYGENLDALYDCLVDYAVPPMIIKWIHFDESRKNLGKQANNLADVLTDAAEEVRGLKVIIDK</sequence>
<reference evidence="3 4" key="1">
    <citation type="submission" date="2024-02" db="EMBL/GenBank/DDBJ databases">
        <title>Seven novel Bacillus-like species.</title>
        <authorList>
            <person name="Liu G."/>
        </authorList>
    </citation>
    <scope>NUCLEOTIDE SEQUENCE [LARGE SCALE GENOMIC DNA]</scope>
    <source>
        <strain evidence="3 4">FJAT-52054</strain>
    </source>
</reference>
<protein>
    <submittedName>
        <fullName evidence="3">Barstar family protein</fullName>
    </submittedName>
</protein>
<dbReference type="InterPro" id="IPR000468">
    <property type="entry name" value="Barstar"/>
</dbReference>
<dbReference type="EMBL" id="CP147407">
    <property type="protein sequence ID" value="WXB97298.1"/>
    <property type="molecule type" value="Genomic_DNA"/>
</dbReference>
<comment type="similarity">
    <text evidence="1">Belongs to the barstar family.</text>
</comment>
<evidence type="ECO:0000313" key="4">
    <source>
        <dbReference type="Proteomes" id="UP001377337"/>
    </source>
</evidence>
<accession>A0ABZ2NHT1</accession>
<dbReference type="SUPFAM" id="SSF52038">
    <property type="entry name" value="Barstar-related"/>
    <property type="match status" value="1"/>
</dbReference>
<dbReference type="InterPro" id="IPR035905">
    <property type="entry name" value="Barstar-like_sf"/>
</dbReference>
<name>A0ABZ2NHT1_9BACI</name>
<evidence type="ECO:0000256" key="1">
    <source>
        <dbReference type="ARBA" id="ARBA00006845"/>
    </source>
</evidence>
<feature type="domain" description="Barstar (barnase inhibitor)" evidence="2">
    <location>
        <begin position="2"/>
        <end position="84"/>
    </location>
</feature>
<dbReference type="Pfam" id="PF01337">
    <property type="entry name" value="Barstar"/>
    <property type="match status" value="1"/>
</dbReference>
<evidence type="ECO:0000259" key="2">
    <source>
        <dbReference type="Pfam" id="PF01337"/>
    </source>
</evidence>
<dbReference type="Proteomes" id="UP001377337">
    <property type="component" value="Chromosome"/>
</dbReference>
<organism evidence="3 4">
    <name type="scientific">Metabacillus sediminis</name>
    <dbReference type="NCBI Taxonomy" id="3117746"/>
    <lineage>
        <taxon>Bacteria</taxon>
        <taxon>Bacillati</taxon>
        <taxon>Bacillota</taxon>
        <taxon>Bacilli</taxon>
        <taxon>Bacillales</taxon>
        <taxon>Bacillaceae</taxon>
        <taxon>Metabacillus</taxon>
    </lineage>
</organism>
<dbReference type="RefSeq" id="WP_338779596.1">
    <property type="nucleotide sequence ID" value="NZ_CP147407.1"/>
</dbReference>